<gene>
    <name evidence="1" type="ORF">ENO77_00270</name>
</gene>
<accession>A0A7C2Z8P7</accession>
<evidence type="ECO:0000313" key="1">
    <source>
        <dbReference type="EMBL" id="HEW52615.1"/>
    </source>
</evidence>
<protein>
    <submittedName>
        <fullName evidence="1">Uncharacterized protein</fullName>
    </submittedName>
</protein>
<proteinExistence type="predicted"/>
<comment type="caution">
    <text evidence="1">The sequence shown here is derived from an EMBL/GenBank/DDBJ whole genome shotgun (WGS) entry which is preliminary data.</text>
</comment>
<dbReference type="AlphaFoldDB" id="A0A7C2Z8P7"/>
<name>A0A7C2Z8P7_9CREN</name>
<dbReference type="EMBL" id="DSGT01000001">
    <property type="protein sequence ID" value="HEW52615.1"/>
    <property type="molecule type" value="Genomic_DNA"/>
</dbReference>
<sequence length="112" mass="12234">MSQLTRMLIERQIAEVLEEARFRADVLRSHGFVREALKEFAAKVLSAVVLARAYCMYSYLDAHACKALEESLKSILASATNGSILTRFETLLPGLLSHATDSSGMASEANAV</sequence>
<organism evidence="1">
    <name type="scientific">Ignisphaera aggregans</name>
    <dbReference type="NCBI Taxonomy" id="334771"/>
    <lineage>
        <taxon>Archaea</taxon>
        <taxon>Thermoproteota</taxon>
        <taxon>Thermoprotei</taxon>
        <taxon>Desulfurococcales</taxon>
        <taxon>Desulfurococcaceae</taxon>
        <taxon>Ignisphaera</taxon>
    </lineage>
</organism>
<reference evidence="1" key="1">
    <citation type="journal article" date="2020" name="mSystems">
        <title>Genome- and Community-Level Interaction Insights into Carbon Utilization and Element Cycling Functions of Hydrothermarchaeota in Hydrothermal Sediment.</title>
        <authorList>
            <person name="Zhou Z."/>
            <person name="Liu Y."/>
            <person name="Xu W."/>
            <person name="Pan J."/>
            <person name="Luo Z.H."/>
            <person name="Li M."/>
        </authorList>
    </citation>
    <scope>NUCLEOTIDE SEQUENCE [LARGE SCALE GENOMIC DNA]</scope>
    <source>
        <strain evidence="1">SpSt-16</strain>
    </source>
</reference>